<evidence type="ECO:0000313" key="2">
    <source>
        <dbReference type="Proteomes" id="UP000193380"/>
    </source>
</evidence>
<sequence length="220" mass="25231">MKIFWPASGRVFSVGIGPHGEQQWLTYRHIHFLHQRSIKSRIIFLFLNKASFAHSVKLTLVKLTILPILDFGDVIYKIASNTLLSKLDVVYHSAIRFVTKAPYTTHHCDLYALVSWPLLHIRRQTHWLQSLLGKAPPYLSSLVTIATPTRSTRSSRYISLVIHKANTSFGCLSFQFSAANDWNELQKSLKLESYISLSNFKYQLSEHLTDHCTCTQPICK</sequence>
<organism evidence="1 2">
    <name type="scientific">Oncorhynchus mykiss</name>
    <name type="common">Rainbow trout</name>
    <name type="synonym">Salmo gairdneri</name>
    <dbReference type="NCBI Taxonomy" id="8022"/>
    <lineage>
        <taxon>Eukaryota</taxon>
        <taxon>Metazoa</taxon>
        <taxon>Chordata</taxon>
        <taxon>Craniata</taxon>
        <taxon>Vertebrata</taxon>
        <taxon>Euteleostomi</taxon>
        <taxon>Actinopterygii</taxon>
        <taxon>Neopterygii</taxon>
        <taxon>Teleostei</taxon>
        <taxon>Protacanthopterygii</taxon>
        <taxon>Salmoniformes</taxon>
        <taxon>Salmonidae</taxon>
        <taxon>Salmoninae</taxon>
        <taxon>Oncorhynchus</taxon>
    </lineage>
</organism>
<proteinExistence type="predicted"/>
<reference evidence="1" key="2">
    <citation type="submission" date="2014-03" db="EMBL/GenBank/DDBJ databases">
        <authorList>
            <person name="Genoscope - CEA"/>
        </authorList>
    </citation>
    <scope>NUCLEOTIDE SEQUENCE</scope>
</reference>
<dbReference type="Proteomes" id="UP000193380">
    <property type="component" value="Unassembled WGS sequence"/>
</dbReference>
<dbReference type="PaxDb" id="8022-A0A060W243"/>
<evidence type="ECO:0000313" key="1">
    <source>
        <dbReference type="EMBL" id="CDQ61333.1"/>
    </source>
</evidence>
<gene>
    <name evidence="1" type="ORF">GSONMT00065048001</name>
</gene>
<name>A0A060W243_ONCMY</name>
<protein>
    <submittedName>
        <fullName evidence="1">Uncharacterized protein</fullName>
    </submittedName>
</protein>
<accession>A0A060W243</accession>
<reference evidence="1" key="1">
    <citation type="journal article" date="2014" name="Nat. Commun.">
        <title>The rainbow trout genome provides novel insights into evolution after whole-genome duplication in vertebrates.</title>
        <authorList>
            <person name="Berthelot C."/>
            <person name="Brunet F."/>
            <person name="Chalopin D."/>
            <person name="Juanchich A."/>
            <person name="Bernard M."/>
            <person name="Noel B."/>
            <person name="Bento P."/>
            <person name="Da Silva C."/>
            <person name="Labadie K."/>
            <person name="Alberti A."/>
            <person name="Aury J.M."/>
            <person name="Louis A."/>
            <person name="Dehais P."/>
            <person name="Bardou P."/>
            <person name="Montfort J."/>
            <person name="Klopp C."/>
            <person name="Cabau C."/>
            <person name="Gaspin C."/>
            <person name="Thorgaard G.H."/>
            <person name="Boussaha M."/>
            <person name="Quillet E."/>
            <person name="Guyomard R."/>
            <person name="Galiana D."/>
            <person name="Bobe J."/>
            <person name="Volff J.N."/>
            <person name="Genet C."/>
            <person name="Wincker P."/>
            <person name="Jaillon O."/>
            <person name="Roest Crollius H."/>
            <person name="Guiguen Y."/>
        </authorList>
    </citation>
    <scope>NUCLEOTIDE SEQUENCE [LARGE SCALE GENOMIC DNA]</scope>
</reference>
<dbReference type="AlphaFoldDB" id="A0A060W243"/>
<dbReference type="EMBL" id="FR904377">
    <property type="protein sequence ID" value="CDQ61333.1"/>
    <property type="molecule type" value="Genomic_DNA"/>
</dbReference>